<evidence type="ECO:0000313" key="4">
    <source>
        <dbReference type="Proteomes" id="UP001190700"/>
    </source>
</evidence>
<dbReference type="PROSITE" id="PS51450">
    <property type="entry name" value="LRR"/>
    <property type="match status" value="1"/>
</dbReference>
<feature type="transmembrane region" description="Helical" evidence="2">
    <location>
        <begin position="190"/>
        <end position="216"/>
    </location>
</feature>
<feature type="transmembrane region" description="Helical" evidence="2">
    <location>
        <begin position="388"/>
        <end position="411"/>
    </location>
</feature>
<dbReference type="EMBL" id="LGRX02008501">
    <property type="protein sequence ID" value="KAK3273381.1"/>
    <property type="molecule type" value="Genomic_DNA"/>
</dbReference>
<feature type="transmembrane region" description="Helical" evidence="2">
    <location>
        <begin position="483"/>
        <end position="505"/>
    </location>
</feature>
<keyword evidence="2" id="KW-0472">Membrane</keyword>
<keyword evidence="2" id="KW-1133">Transmembrane helix</keyword>
<accession>A0AAE0G9J4</accession>
<name>A0AAE0G9J4_9CHLO</name>
<evidence type="ECO:0000256" key="1">
    <source>
        <dbReference type="SAM" id="MobiDB-lite"/>
    </source>
</evidence>
<dbReference type="Proteomes" id="UP001190700">
    <property type="component" value="Unassembled WGS sequence"/>
</dbReference>
<reference evidence="3 4" key="1">
    <citation type="journal article" date="2015" name="Genome Biol. Evol.">
        <title>Comparative Genomics of a Bacterivorous Green Alga Reveals Evolutionary Causalities and Consequences of Phago-Mixotrophic Mode of Nutrition.</title>
        <authorList>
            <person name="Burns J.A."/>
            <person name="Paasch A."/>
            <person name="Narechania A."/>
            <person name="Kim E."/>
        </authorList>
    </citation>
    <scope>NUCLEOTIDE SEQUENCE [LARGE SCALE GENOMIC DNA]</scope>
    <source>
        <strain evidence="3 4">PLY_AMNH</strain>
    </source>
</reference>
<keyword evidence="4" id="KW-1185">Reference proteome</keyword>
<protein>
    <submittedName>
        <fullName evidence="3">Uncharacterized protein</fullName>
    </submittedName>
</protein>
<gene>
    <name evidence="3" type="ORF">CYMTET_18375</name>
</gene>
<dbReference type="Gene3D" id="1.25.10.10">
    <property type="entry name" value="Leucine-rich Repeat Variant"/>
    <property type="match status" value="1"/>
</dbReference>
<dbReference type="InterPro" id="IPR016024">
    <property type="entry name" value="ARM-type_fold"/>
</dbReference>
<feature type="transmembrane region" description="Helical" evidence="2">
    <location>
        <begin position="517"/>
        <end position="534"/>
    </location>
</feature>
<dbReference type="SUPFAM" id="SSF52047">
    <property type="entry name" value="RNI-like"/>
    <property type="match status" value="1"/>
</dbReference>
<evidence type="ECO:0000256" key="2">
    <source>
        <dbReference type="SAM" id="Phobius"/>
    </source>
</evidence>
<feature type="transmembrane region" description="Helical" evidence="2">
    <location>
        <begin position="731"/>
        <end position="752"/>
    </location>
</feature>
<feature type="transmembrane region" description="Helical" evidence="2">
    <location>
        <begin position="158"/>
        <end position="178"/>
    </location>
</feature>
<keyword evidence="2" id="KW-0812">Transmembrane</keyword>
<dbReference type="SUPFAM" id="SSF48371">
    <property type="entry name" value="ARM repeat"/>
    <property type="match status" value="1"/>
</dbReference>
<evidence type="ECO:0000313" key="3">
    <source>
        <dbReference type="EMBL" id="KAK3273381.1"/>
    </source>
</evidence>
<feature type="transmembrane region" description="Helical" evidence="2">
    <location>
        <begin position="123"/>
        <end position="146"/>
    </location>
</feature>
<feature type="transmembrane region" description="Helical" evidence="2">
    <location>
        <begin position="279"/>
        <end position="302"/>
    </location>
</feature>
<feature type="region of interest" description="Disordered" evidence="1">
    <location>
        <begin position="1080"/>
        <end position="1144"/>
    </location>
</feature>
<feature type="transmembrane region" description="Helical" evidence="2">
    <location>
        <begin position="237"/>
        <end position="259"/>
    </location>
</feature>
<comment type="caution">
    <text evidence="3">The sequence shown here is derived from an EMBL/GenBank/DDBJ whole genome shotgun (WGS) entry which is preliminary data.</text>
</comment>
<feature type="transmembrane region" description="Helical" evidence="2">
    <location>
        <begin position="451"/>
        <end position="471"/>
    </location>
</feature>
<organism evidence="3 4">
    <name type="scientific">Cymbomonas tetramitiformis</name>
    <dbReference type="NCBI Taxonomy" id="36881"/>
    <lineage>
        <taxon>Eukaryota</taxon>
        <taxon>Viridiplantae</taxon>
        <taxon>Chlorophyta</taxon>
        <taxon>Pyramimonadophyceae</taxon>
        <taxon>Pyramimonadales</taxon>
        <taxon>Pyramimonadaceae</taxon>
        <taxon>Cymbomonas</taxon>
    </lineage>
</organism>
<dbReference type="InterPro" id="IPR011989">
    <property type="entry name" value="ARM-like"/>
</dbReference>
<sequence length="1618" mass="179449">MSLFIIVCAFRAPFLLKVVRRELDVSQKRVLRIQRAFNSAYKSVHNTQEVEEGKLLTVVLKTLHGDAFYAQYGKAVISSGLSSLSDGMDIFEVVVEASMSISVARAKDHILTEFHKTVQGILYLPYVLVEYVLFSPASFVLDAGYFNDSGGCRADSKVLAVSYQCALVFFPLFIFWSATTTHEEEYSVYIVNATVLIFLFFLELPIIYICVVCLPYEPQSTTIQDPSTKVRRTLQNMNAVVSVLLEAYTLNSLCFQLSTQQPDNVKVAFEVGLFNFGTVLWQLTVVGCICIAFTYALLTGILSNNRGVFCAPGLFAQTITSSLPLFTGPFFMVTVSTLLAVLDCTSLEDESGTRRYFLDSSLTYKGLDPVLSESHNSIECYVEGHRGYAFVALLAAVLFFPSATLSPYGSLPEFTHPNLDIKTVPLFTIIERLIKVNITVFATLFSNFPNVFLPIVLVGNLALLISNEMFAPCCIPQINALKSLLYVFSLWTVLVTWTAELAKGLSIFDGRLDELRWVSFLLVLFGFIFILTGGQRSQIIKRLRDKKKGPQSDATLLASQGSALREELRECLYELNMCKKQLYLQSLPRAHNIGGGAVSGSASASQDYPLIDQQLVDRVKYSAIRTRIYIERTLYILGKYYAYLSTSGAGSTVGNVEVARLLNEVVLLHAVEETSTSAASSKDFSMQEEVVSSSTKLFGLKLLQASFLWHLTDGLLEADLMVARVDASGSLLGLGCATACTALTASTLKALLLRNTLRHSKSDRMGELKELGVTYDQRILLHDNQEIMKRLVCSLDFSAAAEDGSNRCQATCLALDCLEMILEGPDSTELLTEFVACNIVDLLVVFLAPPKVVYRYGRRVCAPATRSAIRQGYEQRVLHILNLLRRHDPETMERLLISLNVVKTKGGLLLPQVLAHMRMFYTEVEDTGDEEASQDMSPISQLYRPWQLMMDKLSGWISSTSMNLQKFLISQGIEGLSVQELTADMDEMDNEHHLTRASHSNCKLRPWQVLGTLERLVLLNKDCIDELLPVETLRVLMPTLVSLAMKGPVKSKHAPKPIKVQVHENYQKASDVDRAASGTAALVPEPGGDGVQEAPADGVQEAPVDGEGNGGSTTVHDTGLDGDAGAGVAGRAGHTATQGPAQEDGAPVIEAGMEVILAGSREELPGIDGEAAPEPVAVEEDDLSEYVEDSLFWEWEAAVACLRSAVEMSRQCALHLLRLLDRDQDEFGDGIKPEAAARALYMILQEDANAARESSEKGCELRPLGQRLQDVKGLERLHGVLLSMHDGDGHESELQLYTSRCITLMAMQPEHRKRIYSLGITRTLQSHLLEGSYDQKNTSIQMLWELTSADDVLVDDLLTPSMVKAVCETIKNYPKMHDTCFQILSVWVRRDKMCAQLKNTKEALCDVLRSVFPLYRKLPEAREILRILSDSIVSKGSKVGELLDFYFTHHLRKPDCYDAETNSMNVDFDMTDMDWRVIMATICFHKLQVFKIDLKKQMSQATIHALASVLAQEASEDLGPESIIFYAEQGTVDREMPAWQLRRGCGLSRLEWQGRGFRSFEGMLLAGYLNYQLNLVELDLSNNQLGDIGCLHLVETFVISGAYVVPETYAIPEAFAIS</sequence>
<proteinExistence type="predicted"/>
<dbReference type="InterPro" id="IPR001611">
    <property type="entry name" value="Leu-rich_rpt"/>
</dbReference>